<feature type="domain" description="Manganese/iron superoxide dismutase N-terminal" evidence="5">
    <location>
        <begin position="2"/>
        <end position="57"/>
    </location>
</feature>
<keyword evidence="3" id="KW-0479">Metal-binding</keyword>
<dbReference type="PANTHER" id="PTHR42769:SF3">
    <property type="entry name" value="SUPEROXIDE DISMUTASE [FE] 2, CHLOROPLASTIC"/>
    <property type="match status" value="1"/>
</dbReference>
<dbReference type="Proteomes" id="UP001420932">
    <property type="component" value="Unassembled WGS sequence"/>
</dbReference>
<evidence type="ECO:0000259" key="5">
    <source>
        <dbReference type="Pfam" id="PF00081"/>
    </source>
</evidence>
<proteinExistence type="inferred from homology"/>
<evidence type="ECO:0000313" key="7">
    <source>
        <dbReference type="Proteomes" id="UP001420932"/>
    </source>
</evidence>
<keyword evidence="4" id="KW-0560">Oxidoreductase</keyword>
<dbReference type="InterPro" id="IPR036324">
    <property type="entry name" value="Mn/Fe_SOD_N_sf"/>
</dbReference>
<dbReference type="Gene3D" id="1.10.287.990">
    <property type="entry name" value="Fe,Mn superoxide dismutase (SOD) domain"/>
    <property type="match status" value="1"/>
</dbReference>
<dbReference type="EC" id="1.15.1.1" evidence="2"/>
<evidence type="ECO:0000256" key="1">
    <source>
        <dbReference type="ARBA" id="ARBA00008714"/>
    </source>
</evidence>
<organism evidence="6 7">
    <name type="scientific">Stephania yunnanensis</name>
    <dbReference type="NCBI Taxonomy" id="152371"/>
    <lineage>
        <taxon>Eukaryota</taxon>
        <taxon>Viridiplantae</taxon>
        <taxon>Streptophyta</taxon>
        <taxon>Embryophyta</taxon>
        <taxon>Tracheophyta</taxon>
        <taxon>Spermatophyta</taxon>
        <taxon>Magnoliopsida</taxon>
        <taxon>Ranunculales</taxon>
        <taxon>Menispermaceae</taxon>
        <taxon>Menispermoideae</taxon>
        <taxon>Cissampelideae</taxon>
        <taxon>Stephania</taxon>
    </lineage>
</organism>
<dbReference type="PANTHER" id="PTHR42769">
    <property type="entry name" value="SUPEROXIDE DISMUTASE"/>
    <property type="match status" value="1"/>
</dbReference>
<name>A0AAP0PSI5_9MAGN</name>
<evidence type="ECO:0000256" key="2">
    <source>
        <dbReference type="ARBA" id="ARBA00012682"/>
    </source>
</evidence>
<evidence type="ECO:0000256" key="4">
    <source>
        <dbReference type="ARBA" id="ARBA00023002"/>
    </source>
</evidence>
<protein>
    <recommendedName>
        <fullName evidence="2">superoxide dismutase</fullName>
        <ecNumber evidence="2">1.15.1.1</ecNumber>
    </recommendedName>
</protein>
<dbReference type="GO" id="GO:0004784">
    <property type="term" value="F:superoxide dismutase activity"/>
    <property type="evidence" value="ECO:0007669"/>
    <property type="project" value="UniProtKB-EC"/>
</dbReference>
<dbReference type="GO" id="GO:0046872">
    <property type="term" value="F:metal ion binding"/>
    <property type="evidence" value="ECO:0007669"/>
    <property type="project" value="UniProtKB-KW"/>
</dbReference>
<gene>
    <name evidence="6" type="ORF">Syun_009685</name>
</gene>
<dbReference type="GO" id="GO:0042644">
    <property type="term" value="C:chloroplast nucleoid"/>
    <property type="evidence" value="ECO:0007669"/>
    <property type="project" value="TreeGrafter"/>
</dbReference>
<dbReference type="Pfam" id="PF00081">
    <property type="entry name" value="Sod_Fe_N"/>
    <property type="match status" value="1"/>
</dbReference>
<comment type="caution">
    <text evidence="6">The sequence shown here is derived from an EMBL/GenBank/DDBJ whole genome shotgun (WGS) entry which is preliminary data.</text>
</comment>
<comment type="similarity">
    <text evidence="1">Belongs to the iron/manganese superoxide dismutase family.</text>
</comment>
<dbReference type="EMBL" id="JBBNAF010000004">
    <property type="protein sequence ID" value="KAK9151376.1"/>
    <property type="molecule type" value="Genomic_DNA"/>
</dbReference>
<evidence type="ECO:0000256" key="3">
    <source>
        <dbReference type="ARBA" id="ARBA00022723"/>
    </source>
</evidence>
<evidence type="ECO:0000313" key="6">
    <source>
        <dbReference type="EMBL" id="KAK9151376.1"/>
    </source>
</evidence>
<sequence length="99" mass="11438">MSRETFEYHWGKHHRAYVDNLNKQIVGTELDGMALEDIVVATYNKGDTLPAFNNVAQVSLKKQQQGWTVSLRRSSYNFFQTSNLFLHLINSFKPLTIAF</sequence>
<dbReference type="SUPFAM" id="SSF46609">
    <property type="entry name" value="Fe,Mn superoxide dismutase (SOD), N-terminal domain"/>
    <property type="match status" value="1"/>
</dbReference>
<reference evidence="6 7" key="1">
    <citation type="submission" date="2024-01" db="EMBL/GenBank/DDBJ databases">
        <title>Genome assemblies of Stephania.</title>
        <authorList>
            <person name="Yang L."/>
        </authorList>
    </citation>
    <scope>NUCLEOTIDE SEQUENCE [LARGE SCALE GENOMIC DNA]</scope>
    <source>
        <strain evidence="6">YNDBR</strain>
        <tissue evidence="6">Leaf</tissue>
    </source>
</reference>
<accession>A0AAP0PSI5</accession>
<dbReference type="AlphaFoldDB" id="A0AAP0PSI5"/>
<keyword evidence="7" id="KW-1185">Reference proteome</keyword>
<dbReference type="InterPro" id="IPR019831">
    <property type="entry name" value="Mn/Fe_SOD_N"/>
</dbReference>